<evidence type="ECO:0000313" key="2">
    <source>
        <dbReference type="EMBL" id="KAH7312365.1"/>
    </source>
</evidence>
<protein>
    <submittedName>
        <fullName evidence="2">Uncharacterized protein</fullName>
    </submittedName>
</protein>
<feature type="transmembrane region" description="Helical" evidence="1">
    <location>
        <begin position="6"/>
        <end position="27"/>
    </location>
</feature>
<proteinExistence type="predicted"/>
<evidence type="ECO:0000313" key="3">
    <source>
        <dbReference type="Proteomes" id="UP000813444"/>
    </source>
</evidence>
<keyword evidence="1" id="KW-0472">Membrane</keyword>
<gene>
    <name evidence="2" type="ORF">B0I35DRAFT_480826</name>
</gene>
<dbReference type="AlphaFoldDB" id="A0A8K0SQI0"/>
<accession>A0A8K0SQI0</accession>
<organism evidence="2 3">
    <name type="scientific">Stachybotrys elegans</name>
    <dbReference type="NCBI Taxonomy" id="80388"/>
    <lineage>
        <taxon>Eukaryota</taxon>
        <taxon>Fungi</taxon>
        <taxon>Dikarya</taxon>
        <taxon>Ascomycota</taxon>
        <taxon>Pezizomycotina</taxon>
        <taxon>Sordariomycetes</taxon>
        <taxon>Hypocreomycetidae</taxon>
        <taxon>Hypocreales</taxon>
        <taxon>Stachybotryaceae</taxon>
        <taxon>Stachybotrys</taxon>
    </lineage>
</organism>
<keyword evidence="1" id="KW-1133">Transmembrane helix</keyword>
<comment type="caution">
    <text evidence="2">The sequence shown here is derived from an EMBL/GenBank/DDBJ whole genome shotgun (WGS) entry which is preliminary data.</text>
</comment>
<keyword evidence="1" id="KW-0812">Transmembrane</keyword>
<evidence type="ECO:0000256" key="1">
    <source>
        <dbReference type="SAM" id="Phobius"/>
    </source>
</evidence>
<sequence length="57" mass="6726">MTQRNHVIAIIIIVLFVVLALVSFGIWRLVHVARRNLSVTARRRRRGQMARRISWAF</sequence>
<keyword evidence="3" id="KW-1185">Reference proteome</keyword>
<name>A0A8K0SQI0_9HYPO</name>
<reference evidence="2" key="1">
    <citation type="journal article" date="2021" name="Nat. Commun.">
        <title>Genetic determinants of endophytism in the Arabidopsis root mycobiome.</title>
        <authorList>
            <person name="Mesny F."/>
            <person name="Miyauchi S."/>
            <person name="Thiergart T."/>
            <person name="Pickel B."/>
            <person name="Atanasova L."/>
            <person name="Karlsson M."/>
            <person name="Huettel B."/>
            <person name="Barry K.W."/>
            <person name="Haridas S."/>
            <person name="Chen C."/>
            <person name="Bauer D."/>
            <person name="Andreopoulos W."/>
            <person name="Pangilinan J."/>
            <person name="LaButti K."/>
            <person name="Riley R."/>
            <person name="Lipzen A."/>
            <person name="Clum A."/>
            <person name="Drula E."/>
            <person name="Henrissat B."/>
            <person name="Kohler A."/>
            <person name="Grigoriev I.V."/>
            <person name="Martin F.M."/>
            <person name="Hacquard S."/>
        </authorList>
    </citation>
    <scope>NUCLEOTIDE SEQUENCE</scope>
    <source>
        <strain evidence="2">MPI-CAGE-CH-0235</strain>
    </source>
</reference>
<dbReference type="EMBL" id="JAGPNK010000010">
    <property type="protein sequence ID" value="KAH7312365.1"/>
    <property type="molecule type" value="Genomic_DNA"/>
</dbReference>
<dbReference type="Proteomes" id="UP000813444">
    <property type="component" value="Unassembled WGS sequence"/>
</dbReference>